<keyword evidence="6" id="KW-1185">Reference proteome</keyword>
<dbReference type="PROSITE" id="PS50048">
    <property type="entry name" value="ZN2_CY6_FUNGAL_2"/>
    <property type="match status" value="1"/>
</dbReference>
<dbReference type="PROSITE" id="PS00463">
    <property type="entry name" value="ZN2_CY6_FUNGAL_1"/>
    <property type="match status" value="1"/>
</dbReference>
<gene>
    <name evidence="5" type="ORF">BKCO1_19000123</name>
</gene>
<dbReference type="SMART" id="SM00906">
    <property type="entry name" value="Fungal_trans"/>
    <property type="match status" value="1"/>
</dbReference>
<sequence length="751" mass="82572">MQAPPPPPPLPEPSSPARTADSSDAKSKRTTIACLTCRKRKSRCHLEYENDKPKLPCERCKAQNLDCVLGGSNRGGRRVRRKTLTDSIGATRNLTSAFAVPRDNVAFHGLGNMGTTTTPPLVQRMSFPSLEPNPPRPTQEDASAQAADTTPMEFDNLQNPSDALGILARVAEEDTPAAAQDRPSFARPVDPGLRASPYRLLADGKLSVNQIVQLIQRYRNLYHPYYPLVPPHVFDLSRLHEIASKEPHLLTAVLVIASKDLVEETHMYEICADHMKSMISDLAAGGPGDVDAVEGLLLLAEWAPFTQRAQSGKVGKGEEDREAWNSSGLALRLAYFIGLEKYSFKVTDDGKDPQFSRKLLVWTACYIADRTISIRIGKAFWSRGPGPLTSLRREHYPSLLPQTPNDEDYASIFQATLELTSLFSNVHDVLYSNVGTSFRSHLSGSYIKFIDDFRAASYSWNAVWGTLTCSPNLKAMLLMSYNYLRLYVNAFAFQATVRRVQSTLAEERTSATSPMIPQSPSRLFYNNVGAVGDARFIYEGLDAAKAILTTCNNFIDPEKALRFMPLRFFLYLVYSGVFLFRAKIVGVIEGEEERGIRRMIDETIDRLQRSAVGMQHLGSRYSQLLKLLWEKADNHKPPGRGSRDSHIGPHRSHFGDGTAAAGLTHATPAASSQAGSGSMGESPMANANNNANVEGIGDFTWTDLNTIGEFAVSQGQLTGMDVFGGFLPLEVGNVWDMGSFEGGGEMAGMAF</sequence>
<evidence type="ECO:0000259" key="4">
    <source>
        <dbReference type="PROSITE" id="PS50048"/>
    </source>
</evidence>
<dbReference type="GeneID" id="31012168"/>
<evidence type="ECO:0000256" key="3">
    <source>
        <dbReference type="SAM" id="MobiDB-lite"/>
    </source>
</evidence>
<feature type="domain" description="Zn(2)-C6 fungal-type" evidence="4">
    <location>
        <begin position="33"/>
        <end position="69"/>
    </location>
</feature>
<feature type="compositionally biased region" description="Basic and acidic residues" evidence="3">
    <location>
        <begin position="635"/>
        <end position="647"/>
    </location>
</feature>
<protein>
    <submittedName>
        <fullName evidence="5">C6 transcription factor</fullName>
    </submittedName>
</protein>
<dbReference type="GO" id="GO:0003677">
    <property type="term" value="F:DNA binding"/>
    <property type="evidence" value="ECO:0007669"/>
    <property type="project" value="InterPro"/>
</dbReference>
<dbReference type="CDD" id="cd12148">
    <property type="entry name" value="fungal_TF_MHR"/>
    <property type="match status" value="1"/>
</dbReference>
<dbReference type="STRING" id="236234.A0A1J9R0Y7"/>
<dbReference type="InterPro" id="IPR036864">
    <property type="entry name" value="Zn2-C6_fun-type_DNA-bd_sf"/>
</dbReference>
<name>A0A1J9R0Y7_9PEZI</name>
<dbReference type="OrthoDB" id="5818554at2759"/>
<evidence type="ECO:0000256" key="2">
    <source>
        <dbReference type="ARBA" id="ARBA00023242"/>
    </source>
</evidence>
<feature type="compositionally biased region" description="Pro residues" evidence="3">
    <location>
        <begin position="1"/>
        <end position="14"/>
    </location>
</feature>
<dbReference type="SMART" id="SM00066">
    <property type="entry name" value="GAL4"/>
    <property type="match status" value="1"/>
</dbReference>
<dbReference type="GO" id="GO:0006351">
    <property type="term" value="P:DNA-templated transcription"/>
    <property type="evidence" value="ECO:0007669"/>
    <property type="project" value="InterPro"/>
</dbReference>
<dbReference type="EMBL" id="MNUE01000019">
    <property type="protein sequence ID" value="OJD35054.1"/>
    <property type="molecule type" value="Genomic_DNA"/>
</dbReference>
<dbReference type="Pfam" id="PF00172">
    <property type="entry name" value="Zn_clus"/>
    <property type="match status" value="1"/>
</dbReference>
<feature type="region of interest" description="Disordered" evidence="3">
    <location>
        <begin position="126"/>
        <end position="147"/>
    </location>
</feature>
<evidence type="ECO:0000313" key="5">
    <source>
        <dbReference type="EMBL" id="OJD35054.1"/>
    </source>
</evidence>
<proteinExistence type="predicted"/>
<comment type="caution">
    <text evidence="5">The sequence shown here is derived from an EMBL/GenBank/DDBJ whole genome shotgun (WGS) entry which is preliminary data.</text>
</comment>
<reference evidence="5 6" key="1">
    <citation type="submission" date="2016-10" db="EMBL/GenBank/DDBJ databases">
        <title>Proteomics and genomics reveal pathogen-plant mechanisms compatible with a hemibiotrophic lifestyle of Diplodia corticola.</title>
        <authorList>
            <person name="Fernandes I."/>
            <person name="De Jonge R."/>
            <person name="Van De Peer Y."/>
            <person name="Devreese B."/>
            <person name="Alves A."/>
            <person name="Esteves A.C."/>
        </authorList>
    </citation>
    <scope>NUCLEOTIDE SEQUENCE [LARGE SCALE GENOMIC DNA]</scope>
    <source>
        <strain evidence="5 6">CBS 112549</strain>
    </source>
</reference>
<dbReference type="Proteomes" id="UP000183809">
    <property type="component" value="Unassembled WGS sequence"/>
</dbReference>
<dbReference type="RefSeq" id="XP_020131314.1">
    <property type="nucleotide sequence ID" value="XM_020271909.1"/>
</dbReference>
<dbReference type="GO" id="GO:0005634">
    <property type="term" value="C:nucleus"/>
    <property type="evidence" value="ECO:0007669"/>
    <property type="project" value="TreeGrafter"/>
</dbReference>
<dbReference type="PANTHER" id="PTHR31644:SF1">
    <property type="entry name" value="ZN(II)2CYS6 TRANSCRIPTION FACTOR (EUROFUNG)"/>
    <property type="match status" value="1"/>
</dbReference>
<feature type="region of interest" description="Disordered" evidence="3">
    <location>
        <begin position="635"/>
        <end position="689"/>
    </location>
</feature>
<dbReference type="InterPro" id="IPR052780">
    <property type="entry name" value="AAA_Catabolism_Regulators"/>
</dbReference>
<feature type="region of interest" description="Disordered" evidence="3">
    <location>
        <begin position="1"/>
        <end position="28"/>
    </location>
</feature>
<dbReference type="InterPro" id="IPR001138">
    <property type="entry name" value="Zn2Cys6_DnaBD"/>
</dbReference>
<dbReference type="GO" id="GO:0008270">
    <property type="term" value="F:zinc ion binding"/>
    <property type="evidence" value="ECO:0007669"/>
    <property type="project" value="InterPro"/>
</dbReference>
<organism evidence="5 6">
    <name type="scientific">Diplodia corticola</name>
    <dbReference type="NCBI Taxonomy" id="236234"/>
    <lineage>
        <taxon>Eukaryota</taxon>
        <taxon>Fungi</taxon>
        <taxon>Dikarya</taxon>
        <taxon>Ascomycota</taxon>
        <taxon>Pezizomycotina</taxon>
        <taxon>Dothideomycetes</taxon>
        <taxon>Dothideomycetes incertae sedis</taxon>
        <taxon>Botryosphaeriales</taxon>
        <taxon>Botryosphaeriaceae</taxon>
        <taxon>Diplodia</taxon>
    </lineage>
</organism>
<dbReference type="AlphaFoldDB" id="A0A1J9R0Y7"/>
<keyword evidence="1" id="KW-0479">Metal-binding</keyword>
<feature type="compositionally biased region" description="Low complexity" evidence="3">
    <location>
        <begin position="655"/>
        <end position="682"/>
    </location>
</feature>
<dbReference type="PANTHER" id="PTHR31644">
    <property type="entry name" value="TRANSCRIPTIONAL ACTIVATOR ARO80-RELATED"/>
    <property type="match status" value="1"/>
</dbReference>
<keyword evidence="2" id="KW-0539">Nucleus</keyword>
<dbReference type="InterPro" id="IPR007219">
    <property type="entry name" value="XnlR_reg_dom"/>
</dbReference>
<evidence type="ECO:0000313" key="6">
    <source>
        <dbReference type="Proteomes" id="UP000183809"/>
    </source>
</evidence>
<dbReference type="Gene3D" id="4.10.240.10">
    <property type="entry name" value="Zn(2)-C6 fungal-type DNA-binding domain"/>
    <property type="match status" value="1"/>
</dbReference>
<dbReference type="GO" id="GO:0000981">
    <property type="term" value="F:DNA-binding transcription factor activity, RNA polymerase II-specific"/>
    <property type="evidence" value="ECO:0007669"/>
    <property type="project" value="InterPro"/>
</dbReference>
<accession>A0A1J9R0Y7</accession>
<dbReference type="SUPFAM" id="SSF57701">
    <property type="entry name" value="Zn2/Cys6 DNA-binding domain"/>
    <property type="match status" value="1"/>
</dbReference>
<dbReference type="CDD" id="cd00067">
    <property type="entry name" value="GAL4"/>
    <property type="match status" value="1"/>
</dbReference>
<evidence type="ECO:0000256" key="1">
    <source>
        <dbReference type="ARBA" id="ARBA00022723"/>
    </source>
</evidence>